<dbReference type="GO" id="GO:0003824">
    <property type="term" value="F:catalytic activity"/>
    <property type="evidence" value="ECO:0007669"/>
    <property type="project" value="InterPro"/>
</dbReference>
<organism evidence="3 4">
    <name type="scientific">Psilocybe cf. subviscida</name>
    <dbReference type="NCBI Taxonomy" id="2480587"/>
    <lineage>
        <taxon>Eukaryota</taxon>
        <taxon>Fungi</taxon>
        <taxon>Dikarya</taxon>
        <taxon>Basidiomycota</taxon>
        <taxon>Agaricomycotina</taxon>
        <taxon>Agaricomycetes</taxon>
        <taxon>Agaricomycetidae</taxon>
        <taxon>Agaricales</taxon>
        <taxon>Agaricineae</taxon>
        <taxon>Strophariaceae</taxon>
        <taxon>Psilocybe</taxon>
    </lineage>
</organism>
<feature type="compositionally biased region" description="Pro residues" evidence="1">
    <location>
        <begin position="255"/>
        <end position="264"/>
    </location>
</feature>
<dbReference type="EMBL" id="JAACJJ010000058">
    <property type="protein sequence ID" value="KAF5309957.1"/>
    <property type="molecule type" value="Genomic_DNA"/>
</dbReference>
<feature type="compositionally biased region" description="Acidic residues" evidence="1">
    <location>
        <begin position="526"/>
        <end position="536"/>
    </location>
</feature>
<dbReference type="PANTHER" id="PTHR48125:SF12">
    <property type="entry name" value="AT HOOK TRANSCRIPTION FACTOR FAMILY-RELATED"/>
    <property type="match status" value="1"/>
</dbReference>
<feature type="region of interest" description="Disordered" evidence="1">
    <location>
        <begin position="418"/>
        <end position="547"/>
    </location>
</feature>
<reference evidence="3 4" key="1">
    <citation type="journal article" date="2020" name="ISME J.">
        <title>Uncovering the hidden diversity of litter-decomposition mechanisms in mushroom-forming fungi.</title>
        <authorList>
            <person name="Floudas D."/>
            <person name="Bentzer J."/>
            <person name="Ahren D."/>
            <person name="Johansson T."/>
            <person name="Persson P."/>
            <person name="Tunlid A."/>
        </authorList>
    </citation>
    <scope>NUCLEOTIDE SEQUENCE [LARGE SCALE GENOMIC DNA]</scope>
    <source>
        <strain evidence="3 4">CBS 101986</strain>
    </source>
</reference>
<evidence type="ECO:0000259" key="2">
    <source>
        <dbReference type="Pfam" id="PF14529"/>
    </source>
</evidence>
<dbReference type="Proteomes" id="UP000567179">
    <property type="component" value="Unassembled WGS sequence"/>
</dbReference>
<accession>A0A8H5ERQ1</accession>
<feature type="compositionally biased region" description="Pro residues" evidence="1">
    <location>
        <begin position="1630"/>
        <end position="1641"/>
    </location>
</feature>
<evidence type="ECO:0000313" key="3">
    <source>
        <dbReference type="EMBL" id="KAF5309957.1"/>
    </source>
</evidence>
<dbReference type="Gene3D" id="3.30.420.10">
    <property type="entry name" value="Ribonuclease H-like superfamily/Ribonuclease H"/>
    <property type="match status" value="1"/>
</dbReference>
<feature type="compositionally biased region" description="Low complexity" evidence="1">
    <location>
        <begin position="494"/>
        <end position="507"/>
    </location>
</feature>
<sequence>MPPKAKGVAPDPPGLCAASSSNIPRPGTAGPAPATSSPDPSGATSAREYYSTPTPGVPLRIRSATTSRVASRASSPIRTVTAAQELSPAPGSPDSEEEAEDEPMSGDTPTSTPAPAYLALTDSADSAELDFSAITAALSSAHTWLVSNSEYDDTAHNNRLFTQRLYNLVDTAISAGFGGVPTWDDETLQHAFEGLFSPPTIPTSTQDVAPTSSAPPLPPPAASMLQDVDTVMADASAPPQGPNTGKGKSVDRPPPKQAPKPAPASKPIAARYKKPPPPPTIAKPPRRSYAAAARDNAPAQLPRAAAPAPVATPAARKRGKKVTPAYTRTGPSRRGIMVTFQAEAPTASLSILVARINAALKNSHSSLIIDSARVAFSGWVLAASNVPHHRFSSGNHYVYPWETHQLIAPLVPHRSTRPRSLIEGHQPPNSNTMPPKAKGVAPDPPGSRAASSSNIPRPGTAGPAPATSSPDPSGATSAREYYSTPTPGVPLRIRSATTSRVASRASSPIRTATAAQELSPAPGSPDSEEEAEDEPMSGDTPTSTPAPAYLALTDSAEAAELDFSAITAALSSAHTWLVSNSEYDDTAHNNRLFTQRLYNLVDTAISAGFGGVPTWDDETLQHAFEGLFSPPTIPTSTQDVAPTSSAPPPPPPAASRLQDVDTVMADASAPPQGPNTGKGKSVDRPPPKQTPKPAPASKPIAARYKKPPPPPTIARPLRRSYAAAARDIAPAPLPRAAAPAHVATPAARKCGKKVTPAYTRTGPSRRGIMVTFQAEAPTASLSILVARINAALKNSRSSLVIDSARVAFSGWVLAASNVPSEAELNTVCLVIYSVCANHSDPKPWVGLPASTSYLRIMGAPYFNDGTGTVRMQPSDFETKLLAAPFRDLVQLSGPPRIVRDSRTAWTCTVYFNIHDSQTGARASQLIKRELMFGNVVCPIQGTRANSGTPHCMRCHRWGHPTTACMARATVCAHCAGPHNEDNHREAAACCQAKPKANPPVPATAAGTPCPHSPHCVNCGGDHLATARKCVFFRNRFDREWITARYAQEPPWRLIRSAPSAVSVEGEEVVGAPNHPSWLAMVRPPDPDMHPRVMAYVSTRLSAWRPSMRRDIIDHRDVLVLSLFAEGHTFNFMNVYSDNEFTAIRLLAARADTLPQFHYMGGDFNCHSSAWDPVPRPANVAASHWLLEAAATIGLELGTVSNPGPTHIPRDASKRPSVIDLVFLPVALSASVSTERVIQNMLDSDHIPLLTHVPVSPAVRTALRRCLPSDPEKVQAFLDDLVAKLRLIVPDDVAETPDDVEAAASAVASAFSEAWLAHSRDSNVTRRSNPWWNEACATALQQHRASRDPADWAHFRRSVKEAKRVFFDAQIAEIAVKSKRPWDLMNWVQQRKLPPCEAIQYQGQPCHEMSALWDALHGTYNAASGRACDTTVLDPLPDAPTRGAGPHRVAMRMLGNSSRGLSPSHKRLLYRSCVIPIATYGFRLWYFAGAKNKTAIKTLNKMQRQAALWITGAFRTSPGGGIEALAGLMPLHMTLAKLSSSSVTRVVSLSDTHPVRSLMSGRHLKRASPHACSIELMTPTLKAKVKGSLMQADTILPTAVENMDPFHALAQPGLRLLDRFCDRIVFDAPSRSPPPPPPPPGDGPSAEEILDAQMWANALIRDKIDVPEEMAALAAMPVPKSAHIKPLGSKALARAQRRLYLDAFLQELEGDANTIHAAADGSLPTSERLQATAAVIIRRQTERLHQNRFVAGRVTAHDAELYAIRSAVVQCTQHTAKRIVIFTDAIGSARVAVDPSPHSGQAHSLAVCAALQDWL</sequence>
<dbReference type="InterPro" id="IPR036397">
    <property type="entry name" value="RNaseH_sf"/>
</dbReference>
<proteinExistence type="predicted"/>
<dbReference type="InterPro" id="IPR036691">
    <property type="entry name" value="Endo/exonu/phosph_ase_sf"/>
</dbReference>
<dbReference type="InterPro" id="IPR005135">
    <property type="entry name" value="Endo/exonuclease/phosphatase"/>
</dbReference>
<feature type="region of interest" description="Disordered" evidence="1">
    <location>
        <begin position="195"/>
        <end position="330"/>
    </location>
</feature>
<comment type="caution">
    <text evidence="3">The sequence shown here is derived from an EMBL/GenBank/DDBJ whole genome shotgun (WGS) entry which is preliminary data.</text>
</comment>
<feature type="region of interest" description="Disordered" evidence="1">
    <location>
        <begin position="627"/>
        <end position="715"/>
    </location>
</feature>
<dbReference type="PANTHER" id="PTHR48125">
    <property type="entry name" value="LP07818P1"/>
    <property type="match status" value="1"/>
</dbReference>
<name>A0A8H5ERQ1_9AGAR</name>
<feature type="compositionally biased region" description="Low complexity" evidence="1">
    <location>
        <begin position="458"/>
        <end position="478"/>
    </location>
</feature>
<dbReference type="SUPFAM" id="SSF56219">
    <property type="entry name" value="DNase I-like"/>
    <property type="match status" value="1"/>
</dbReference>
<feature type="region of interest" description="Disordered" evidence="1">
    <location>
        <begin position="1"/>
        <end position="115"/>
    </location>
</feature>
<keyword evidence="4" id="KW-1185">Reference proteome</keyword>
<dbReference type="Gene3D" id="3.60.10.10">
    <property type="entry name" value="Endonuclease/exonuclease/phosphatase"/>
    <property type="match status" value="1"/>
</dbReference>
<evidence type="ECO:0000256" key="1">
    <source>
        <dbReference type="SAM" id="MobiDB-lite"/>
    </source>
</evidence>
<feature type="compositionally biased region" description="Low complexity" evidence="1">
    <location>
        <begin position="297"/>
        <end position="314"/>
    </location>
</feature>
<feature type="region of interest" description="Disordered" evidence="1">
    <location>
        <begin position="1626"/>
        <end position="1646"/>
    </location>
</feature>
<feature type="compositionally biased region" description="Low complexity" evidence="1">
    <location>
        <begin position="62"/>
        <end position="75"/>
    </location>
</feature>
<dbReference type="Pfam" id="PF14529">
    <property type="entry name" value="Exo_endo_phos_2"/>
    <property type="match status" value="1"/>
</dbReference>
<protein>
    <recommendedName>
        <fullName evidence="2">Endonuclease/exonuclease/phosphatase domain-containing protein</fullName>
    </recommendedName>
</protein>
<feature type="compositionally biased region" description="Acidic residues" evidence="1">
    <location>
        <begin position="94"/>
        <end position="104"/>
    </location>
</feature>
<dbReference type="GO" id="GO:0003676">
    <property type="term" value="F:nucleic acid binding"/>
    <property type="evidence" value="ECO:0007669"/>
    <property type="project" value="InterPro"/>
</dbReference>
<feature type="domain" description="Endonuclease/exonuclease/phosphatase" evidence="2">
    <location>
        <begin position="1131"/>
        <end position="1248"/>
    </location>
</feature>
<feature type="compositionally biased region" description="Pro residues" evidence="1">
    <location>
        <begin position="687"/>
        <end position="696"/>
    </location>
</feature>
<gene>
    <name evidence="3" type="ORF">D9619_010443</name>
</gene>
<evidence type="ECO:0000313" key="4">
    <source>
        <dbReference type="Proteomes" id="UP000567179"/>
    </source>
</evidence>
<feature type="compositionally biased region" description="Low complexity" evidence="1">
    <location>
        <begin position="26"/>
        <end position="46"/>
    </location>
</feature>